<evidence type="ECO:0000313" key="3">
    <source>
        <dbReference type="Proteomes" id="UP000005990"/>
    </source>
</evidence>
<dbReference type="eggNOG" id="COG2819">
    <property type="taxonomic scope" value="Bacteria"/>
</dbReference>
<dbReference type="AlphaFoldDB" id="E4KNT3"/>
<reference evidence="2 3" key="1">
    <citation type="submission" date="2010-10" db="EMBL/GenBank/DDBJ databases">
        <authorList>
            <person name="Durkin A.S."/>
            <person name="Madupu R."/>
            <person name="Torralba M."/>
            <person name="Gillis M."/>
            <person name="Methe B."/>
            <person name="Sutton G."/>
            <person name="Nelson K.E."/>
        </authorList>
    </citation>
    <scope>NUCLEOTIDE SEQUENCE [LARGE SCALE GENOMIC DNA]</scope>
    <source>
        <strain evidence="2 3">ACS-139-V-Col8</strain>
    </source>
</reference>
<dbReference type="Proteomes" id="UP000005990">
    <property type="component" value="Unassembled WGS sequence"/>
</dbReference>
<evidence type="ECO:0008006" key="4">
    <source>
        <dbReference type="Google" id="ProtNLM"/>
    </source>
</evidence>
<keyword evidence="3" id="KW-1185">Reference proteome</keyword>
<name>E4KNT3_9LACT</name>
<organism evidence="2 3">
    <name type="scientific">Eremococcus coleocola ACS-139-V-Col8</name>
    <dbReference type="NCBI Taxonomy" id="908337"/>
    <lineage>
        <taxon>Bacteria</taxon>
        <taxon>Bacillati</taxon>
        <taxon>Bacillota</taxon>
        <taxon>Bacilli</taxon>
        <taxon>Lactobacillales</taxon>
        <taxon>Aerococcaceae</taxon>
        <taxon>Eremococcus</taxon>
    </lineage>
</organism>
<gene>
    <name evidence="2" type="ORF">HMPREF9257_1214</name>
</gene>
<dbReference type="STRING" id="908337.HMPREF9257_1214"/>
<protein>
    <recommendedName>
        <fullName evidence="4">Esterase</fullName>
    </recommendedName>
</protein>
<dbReference type="Gene3D" id="3.40.50.1820">
    <property type="entry name" value="alpha/beta hydrolase"/>
    <property type="match status" value="1"/>
</dbReference>
<dbReference type="SUPFAM" id="SSF53474">
    <property type="entry name" value="alpha/beta-Hydrolases"/>
    <property type="match status" value="1"/>
</dbReference>
<keyword evidence="1" id="KW-1133">Transmembrane helix</keyword>
<keyword evidence="1" id="KW-0812">Transmembrane</keyword>
<proteinExistence type="predicted"/>
<evidence type="ECO:0000256" key="1">
    <source>
        <dbReference type="SAM" id="Phobius"/>
    </source>
</evidence>
<accession>E4KNT3</accession>
<keyword evidence="1" id="KW-0472">Membrane</keyword>
<dbReference type="RefSeq" id="WP_006418260.1">
    <property type="nucleotide sequence ID" value="NZ_AENN01000015.1"/>
</dbReference>
<comment type="caution">
    <text evidence="2">The sequence shown here is derived from an EMBL/GenBank/DDBJ whole genome shotgun (WGS) entry which is preliminary data.</text>
</comment>
<feature type="transmembrane region" description="Helical" evidence="1">
    <location>
        <begin position="37"/>
        <end position="55"/>
    </location>
</feature>
<dbReference type="InterPro" id="IPR029058">
    <property type="entry name" value="AB_hydrolase_fold"/>
</dbReference>
<evidence type="ECO:0000313" key="2">
    <source>
        <dbReference type="EMBL" id="EFR31057.1"/>
    </source>
</evidence>
<sequence>MSPWPAPALFGKKDFSGQAQVILDFILIDLLVKYNPQIFPVILLGYSLGGLFSLWSSYQTKIFACFVPASPSVWYQDWDKYIDKNTCLSPLVYLSLGDKEAKTKNQTMAQVADRFLLQADYLKRNTSKSYPQWNSGNHVQNSEKRLADGIQWVLDYL</sequence>
<dbReference type="EMBL" id="AENN01000015">
    <property type="protein sequence ID" value="EFR31057.1"/>
    <property type="molecule type" value="Genomic_DNA"/>
</dbReference>
<dbReference type="OrthoDB" id="9784036at2"/>